<dbReference type="GO" id="GO:0005886">
    <property type="term" value="C:plasma membrane"/>
    <property type="evidence" value="ECO:0007669"/>
    <property type="project" value="UniProtKB-SubCell"/>
</dbReference>
<dbReference type="InterPro" id="IPR002528">
    <property type="entry name" value="MATE_fam"/>
</dbReference>
<dbReference type="PANTHER" id="PTHR30250:SF11">
    <property type="entry name" value="O-ANTIGEN TRANSPORTER-RELATED"/>
    <property type="match status" value="1"/>
</dbReference>
<dbReference type="RefSeq" id="WP_157732182.1">
    <property type="nucleotide sequence ID" value="NZ_CP018477.1"/>
</dbReference>
<keyword evidence="2" id="KW-1003">Cell membrane</keyword>
<protein>
    <submittedName>
        <fullName evidence="7">Heteropolysaccharide repeat unit export protein</fullName>
    </submittedName>
</protein>
<keyword evidence="4 6" id="KW-1133">Transmembrane helix</keyword>
<dbReference type="OrthoDB" id="3246647at2"/>
<proteinExistence type="predicted"/>
<comment type="subcellular location">
    <subcellularLocation>
        <location evidence="1">Cell membrane</location>
        <topology evidence="1">Multi-pass membrane protein</topology>
    </subcellularLocation>
</comment>
<keyword evidence="5 6" id="KW-0472">Membrane</keyword>
<keyword evidence="3 6" id="KW-0812">Transmembrane</keyword>
<feature type="transmembrane region" description="Helical" evidence="6">
    <location>
        <begin position="287"/>
        <end position="307"/>
    </location>
</feature>
<feature type="transmembrane region" description="Helical" evidence="6">
    <location>
        <begin position="404"/>
        <end position="425"/>
    </location>
</feature>
<sequence>MSPSKPANSPEETPACRIVAFRQSSALPPLSIRQNFAWYLSGNVTQAVSRLLVLVLLIKLGGLAEAGRWVAALALGTPIFAAFELGLRNLLVCDVRRRFPFQDYFSIRVVGASMAWLVAPLAALVYTANPAFVGLVFIVATGRMFDSLADIGYAVLQREERMDRIGAGFLLRYGLSLVVIAGALAVGGGAFAAACADALAAGAVFFGWTRPHVSRLLAGMVLSQGAPGTGSNSSPPTPVEIIQWQRPHAGWLKIIWESLPAGVVNFEINLITNIPRYVVDMALGEEALAVFASALQVAAVGQLFVSAMANALAPRLARCYHALELRRYVFLLSRFMGVTILFALLPFALVETVIGQKLLALILTPRILEDPTFLRWIVVAACILFMTSVLGRGVESLGAFRQHMVIRGVTVLVLLILSPVFTAWWGMRGTALGLAVALAVSLPFYLAVIVSAWVRALNVPHESAQAISVKKAAA</sequence>
<accession>A0A286RLI6</accession>
<dbReference type="Pfam" id="PF01554">
    <property type="entry name" value="MatE"/>
    <property type="match status" value="1"/>
</dbReference>
<feature type="transmembrane region" description="Helical" evidence="6">
    <location>
        <begin position="177"/>
        <end position="208"/>
    </location>
</feature>
<dbReference type="Proteomes" id="UP000215086">
    <property type="component" value="Chromosome"/>
</dbReference>
<evidence type="ECO:0000256" key="5">
    <source>
        <dbReference type="ARBA" id="ARBA00023136"/>
    </source>
</evidence>
<dbReference type="InterPro" id="IPR050833">
    <property type="entry name" value="Poly_Biosynth_Transport"/>
</dbReference>
<evidence type="ECO:0000256" key="4">
    <source>
        <dbReference type="ARBA" id="ARBA00022989"/>
    </source>
</evidence>
<feature type="transmembrane region" description="Helical" evidence="6">
    <location>
        <begin position="328"/>
        <end position="349"/>
    </location>
</feature>
<reference evidence="7 8" key="1">
    <citation type="journal article" name="Front. Microbiol.">
        <title>Sugar Metabolism of the First Thermophilic Planctomycete Thermogutta terrifontis: Comparative Genomic and Transcriptomic Approaches.</title>
        <authorList>
            <person name="Elcheninov A.G."/>
            <person name="Menzel P."/>
            <person name="Gudbergsdottir S.R."/>
            <person name="Slesarev A.I."/>
            <person name="Kadnikov V.V."/>
            <person name="Krogh A."/>
            <person name="Bonch-Osmolovskaya E.A."/>
            <person name="Peng X."/>
            <person name="Kublanov I.V."/>
        </authorList>
    </citation>
    <scope>NUCLEOTIDE SEQUENCE [LARGE SCALE GENOMIC DNA]</scope>
    <source>
        <strain evidence="7 8">R1</strain>
    </source>
</reference>
<dbReference type="EMBL" id="CP018477">
    <property type="protein sequence ID" value="ASV76767.1"/>
    <property type="molecule type" value="Genomic_DNA"/>
</dbReference>
<evidence type="ECO:0000256" key="3">
    <source>
        <dbReference type="ARBA" id="ARBA00022692"/>
    </source>
</evidence>
<gene>
    <name evidence="7" type="ORF">THTE_4166</name>
</gene>
<evidence type="ECO:0000313" key="7">
    <source>
        <dbReference type="EMBL" id="ASV76767.1"/>
    </source>
</evidence>
<dbReference type="GO" id="GO:0042910">
    <property type="term" value="F:xenobiotic transmembrane transporter activity"/>
    <property type="evidence" value="ECO:0007669"/>
    <property type="project" value="InterPro"/>
</dbReference>
<keyword evidence="8" id="KW-1185">Reference proteome</keyword>
<dbReference type="KEGG" id="ttf:THTE_4166"/>
<feature type="transmembrane region" description="Helical" evidence="6">
    <location>
        <begin position="105"/>
        <end position="126"/>
    </location>
</feature>
<evidence type="ECO:0000313" key="8">
    <source>
        <dbReference type="Proteomes" id="UP000215086"/>
    </source>
</evidence>
<evidence type="ECO:0000256" key="1">
    <source>
        <dbReference type="ARBA" id="ARBA00004651"/>
    </source>
</evidence>
<feature type="transmembrane region" description="Helical" evidence="6">
    <location>
        <begin position="132"/>
        <end position="156"/>
    </location>
</feature>
<feature type="transmembrane region" description="Helical" evidence="6">
    <location>
        <begin position="431"/>
        <end position="454"/>
    </location>
</feature>
<dbReference type="PANTHER" id="PTHR30250">
    <property type="entry name" value="PST FAMILY PREDICTED COLANIC ACID TRANSPORTER"/>
    <property type="match status" value="1"/>
</dbReference>
<evidence type="ECO:0000256" key="2">
    <source>
        <dbReference type="ARBA" id="ARBA00022475"/>
    </source>
</evidence>
<dbReference type="GO" id="GO:0015297">
    <property type="term" value="F:antiporter activity"/>
    <property type="evidence" value="ECO:0007669"/>
    <property type="project" value="InterPro"/>
</dbReference>
<organism evidence="7 8">
    <name type="scientific">Thermogutta terrifontis</name>
    <dbReference type="NCBI Taxonomy" id="1331910"/>
    <lineage>
        <taxon>Bacteria</taxon>
        <taxon>Pseudomonadati</taxon>
        <taxon>Planctomycetota</taxon>
        <taxon>Planctomycetia</taxon>
        <taxon>Pirellulales</taxon>
        <taxon>Thermoguttaceae</taxon>
        <taxon>Thermogutta</taxon>
    </lineage>
</organism>
<feature type="transmembrane region" description="Helical" evidence="6">
    <location>
        <begin position="373"/>
        <end position="392"/>
    </location>
</feature>
<name>A0A286RLI6_9BACT</name>
<feature type="transmembrane region" description="Helical" evidence="6">
    <location>
        <begin position="70"/>
        <end position="93"/>
    </location>
</feature>
<dbReference type="AlphaFoldDB" id="A0A286RLI6"/>
<evidence type="ECO:0000256" key="6">
    <source>
        <dbReference type="SAM" id="Phobius"/>
    </source>
</evidence>